<dbReference type="WBParaSite" id="SPAL_0000869700.1">
    <property type="protein sequence ID" value="SPAL_0000869700.1"/>
    <property type="gene ID" value="SPAL_0000869700"/>
</dbReference>
<evidence type="ECO:0000313" key="3">
    <source>
        <dbReference type="WBParaSite" id="SPAL_0000869700.1"/>
    </source>
</evidence>
<evidence type="ECO:0000259" key="1">
    <source>
        <dbReference type="SMART" id="SM00198"/>
    </source>
</evidence>
<dbReference type="SUPFAM" id="SSF55797">
    <property type="entry name" value="PR-1-like"/>
    <property type="match status" value="1"/>
</dbReference>
<organism evidence="2 3">
    <name type="scientific">Strongyloides papillosus</name>
    <name type="common">Intestinal threadworm</name>
    <dbReference type="NCBI Taxonomy" id="174720"/>
    <lineage>
        <taxon>Eukaryota</taxon>
        <taxon>Metazoa</taxon>
        <taxon>Ecdysozoa</taxon>
        <taxon>Nematoda</taxon>
        <taxon>Chromadorea</taxon>
        <taxon>Rhabditida</taxon>
        <taxon>Tylenchina</taxon>
        <taxon>Panagrolaimomorpha</taxon>
        <taxon>Strongyloidoidea</taxon>
        <taxon>Strongyloididae</taxon>
        <taxon>Strongyloides</taxon>
    </lineage>
</organism>
<protein>
    <submittedName>
        <fullName evidence="3">SCP domain-containing protein</fullName>
    </submittedName>
</protein>
<dbReference type="InterPro" id="IPR014044">
    <property type="entry name" value="CAP_dom"/>
</dbReference>
<dbReference type="Proteomes" id="UP000046392">
    <property type="component" value="Unplaced"/>
</dbReference>
<reference evidence="3" key="1">
    <citation type="submission" date="2017-02" db="UniProtKB">
        <authorList>
            <consortium name="WormBaseParasite"/>
        </authorList>
    </citation>
    <scope>IDENTIFICATION</scope>
</reference>
<dbReference type="InterPro" id="IPR035940">
    <property type="entry name" value="CAP_sf"/>
</dbReference>
<evidence type="ECO:0000313" key="2">
    <source>
        <dbReference type="Proteomes" id="UP000046392"/>
    </source>
</evidence>
<dbReference type="AlphaFoldDB" id="A0A0N5BS51"/>
<dbReference type="Pfam" id="PF00188">
    <property type="entry name" value="CAP"/>
    <property type="match status" value="1"/>
</dbReference>
<dbReference type="Gene3D" id="3.40.33.10">
    <property type="entry name" value="CAP"/>
    <property type="match status" value="1"/>
</dbReference>
<accession>A0A0N5BS51</accession>
<name>A0A0N5BS51_STREA</name>
<keyword evidence="2" id="KW-1185">Reference proteome</keyword>
<feature type="domain" description="SCP" evidence="1">
    <location>
        <begin position="123"/>
        <end position="252"/>
    </location>
</feature>
<sequence>MTGEFRNLFSLCSRTPKPSQEKDYQVAYYLYNYKVLYECNGFFFNQHKYVVEYYSKLLSGKDRNKRPKGAMDCKYINPYKPSYLITVYKNRDILKSNPFCDKIYERVWLGCDYDCFAANNFRLLKQGYVVEINEYRRLHDATPLIVDPFLNKLANEQANESCLKKPSLFRKYPHIGYLGGVFPVKHANLIITKMYDKFLTSYNWHAKRHEGKYDKNAQILWKSTKRVGVGVCVKYNQIYVTFLFSPRGCTKHFHNNVRPISPKHIHMFAVFGRNLAV</sequence>
<proteinExistence type="predicted"/>
<dbReference type="SMART" id="SM00198">
    <property type="entry name" value="SCP"/>
    <property type="match status" value="1"/>
</dbReference>